<gene>
    <name evidence="2" type="ORF">OJAG_30810</name>
</gene>
<comment type="caution">
    <text evidence="2">The sequence shown here is derived from an EMBL/GenBank/DDBJ whole genome shotgun (WGS) entry which is preliminary data.</text>
</comment>
<dbReference type="AlphaFoldDB" id="A0A163QKB4"/>
<dbReference type="RefSeq" id="WP_157516438.1">
    <property type="nucleotide sequence ID" value="NZ_LRIE01000081.1"/>
</dbReference>
<dbReference type="Proteomes" id="UP000076447">
    <property type="component" value="Unassembled WGS sequence"/>
</dbReference>
<feature type="coiled-coil region" evidence="1">
    <location>
        <begin position="37"/>
        <end position="64"/>
    </location>
</feature>
<evidence type="ECO:0000256" key="1">
    <source>
        <dbReference type="SAM" id="Coils"/>
    </source>
</evidence>
<sequence length="93" mass="10803">MREKLISPLRCMNPYCTNMCTLPLEGRPAAFCTAVCKSRYSRRRAELEREITRVDKAIAAAAKKNRPELRRQRKALRFHLMRHPMIDTSLSAV</sequence>
<reference evidence="2 3" key="1">
    <citation type="submission" date="2016-01" db="EMBL/GenBank/DDBJ databases">
        <title>Genome sequence of Oerskovia enterophila VJag, an agar and cellulose degrading bacterium.</title>
        <authorList>
            <person name="Poehlein A."/>
            <person name="Jag V."/>
            <person name="Bengelsdorf F."/>
            <person name="Duerre P."/>
            <person name="Daniel R."/>
        </authorList>
    </citation>
    <scope>NUCLEOTIDE SEQUENCE [LARGE SCALE GENOMIC DNA]</scope>
    <source>
        <strain evidence="2 3">VJag</strain>
    </source>
</reference>
<name>A0A163QKB4_9CELL</name>
<evidence type="ECO:0000313" key="2">
    <source>
        <dbReference type="EMBL" id="KZM34249.1"/>
    </source>
</evidence>
<dbReference type="OrthoDB" id="10008089at2"/>
<evidence type="ECO:0000313" key="3">
    <source>
        <dbReference type="Proteomes" id="UP000076447"/>
    </source>
</evidence>
<accession>A0A163QKB4</accession>
<dbReference type="PATRIC" id="fig|43678.3.peg.3232"/>
<keyword evidence="1" id="KW-0175">Coiled coil</keyword>
<protein>
    <submittedName>
        <fullName evidence="2">Uncharacterized protein</fullName>
    </submittedName>
</protein>
<dbReference type="EMBL" id="LRIE01000081">
    <property type="protein sequence ID" value="KZM34249.1"/>
    <property type="molecule type" value="Genomic_DNA"/>
</dbReference>
<organism evidence="2 3">
    <name type="scientific">Oerskovia enterophila</name>
    <dbReference type="NCBI Taxonomy" id="43678"/>
    <lineage>
        <taxon>Bacteria</taxon>
        <taxon>Bacillati</taxon>
        <taxon>Actinomycetota</taxon>
        <taxon>Actinomycetes</taxon>
        <taxon>Micrococcales</taxon>
        <taxon>Cellulomonadaceae</taxon>
        <taxon>Oerskovia</taxon>
    </lineage>
</organism>
<proteinExistence type="predicted"/>